<proteinExistence type="inferred from homology"/>
<dbReference type="Proteomes" id="UP001152795">
    <property type="component" value="Unassembled WGS sequence"/>
</dbReference>
<name>A0A7D9J741_PARCT</name>
<evidence type="ECO:0000256" key="1">
    <source>
        <dbReference type="ARBA" id="ARBA00010872"/>
    </source>
</evidence>
<evidence type="ECO:0000313" key="3">
    <source>
        <dbReference type="Proteomes" id="UP001152795"/>
    </source>
</evidence>
<reference evidence="2" key="1">
    <citation type="submission" date="2020-04" db="EMBL/GenBank/DDBJ databases">
        <authorList>
            <person name="Alioto T."/>
            <person name="Alioto T."/>
            <person name="Gomez Garrido J."/>
        </authorList>
    </citation>
    <scope>NUCLEOTIDE SEQUENCE</scope>
    <source>
        <strain evidence="2">A484AB</strain>
    </source>
</reference>
<dbReference type="AlphaFoldDB" id="A0A7D9J741"/>
<dbReference type="PANTHER" id="PTHR10188">
    <property type="entry name" value="L-ASPARAGINASE"/>
    <property type="match status" value="1"/>
</dbReference>
<comment type="similarity">
    <text evidence="1">Belongs to the Ntn-hydrolase family.</text>
</comment>
<dbReference type="Pfam" id="PF01112">
    <property type="entry name" value="Asparaginase_2"/>
    <property type="match status" value="1"/>
</dbReference>
<dbReference type="SUPFAM" id="SSF56235">
    <property type="entry name" value="N-terminal nucleophile aminohydrolases (Ntn hydrolases)"/>
    <property type="match status" value="1"/>
</dbReference>
<evidence type="ECO:0000313" key="2">
    <source>
        <dbReference type="EMBL" id="CAB4023343.1"/>
    </source>
</evidence>
<comment type="caution">
    <text evidence="2">The sequence shown here is derived from an EMBL/GenBank/DDBJ whole genome shotgun (WGS) entry which is preliminary data.</text>
</comment>
<dbReference type="PANTHER" id="PTHR10188:SF16">
    <property type="entry name" value="N(4)-(BETA-N-ACETYLGLUCOSAMINYL)-L-ASPARAGINASE-LIKE"/>
    <property type="match status" value="1"/>
</dbReference>
<dbReference type="OrthoDB" id="2262349at2759"/>
<feature type="non-terminal residue" evidence="2">
    <location>
        <position position="178"/>
    </location>
</feature>
<dbReference type="Gene3D" id="3.60.20.30">
    <property type="entry name" value="(Glycosyl)asparaginase"/>
    <property type="match status" value="1"/>
</dbReference>
<organism evidence="2 3">
    <name type="scientific">Paramuricea clavata</name>
    <name type="common">Red gorgonian</name>
    <name type="synonym">Violescent sea-whip</name>
    <dbReference type="NCBI Taxonomy" id="317549"/>
    <lineage>
        <taxon>Eukaryota</taxon>
        <taxon>Metazoa</taxon>
        <taxon>Cnidaria</taxon>
        <taxon>Anthozoa</taxon>
        <taxon>Octocorallia</taxon>
        <taxon>Malacalcyonacea</taxon>
        <taxon>Plexauridae</taxon>
        <taxon>Paramuricea</taxon>
    </lineage>
</organism>
<accession>A0A7D9J741</accession>
<gene>
    <name evidence="2" type="ORF">PACLA_8A036387</name>
</gene>
<dbReference type="EMBL" id="CACRXK020012453">
    <property type="protein sequence ID" value="CAB4023343.1"/>
    <property type="molecule type" value="Genomic_DNA"/>
</dbReference>
<protein>
    <submittedName>
        <fullName evidence="2">N(4)-(Beta-N-acetylglucosaminyl)-L-asparaginase-like isoform X1</fullName>
    </submittedName>
</protein>
<dbReference type="GO" id="GO:0003948">
    <property type="term" value="F:N4-(beta-N-acetylglucosaminyl)-L-asparaginase activity"/>
    <property type="evidence" value="ECO:0007669"/>
    <property type="project" value="TreeGrafter"/>
</dbReference>
<keyword evidence="3" id="KW-1185">Reference proteome</keyword>
<dbReference type="InterPro" id="IPR000246">
    <property type="entry name" value="Peptidase_T2"/>
</dbReference>
<dbReference type="GO" id="GO:0005737">
    <property type="term" value="C:cytoplasm"/>
    <property type="evidence" value="ECO:0007669"/>
    <property type="project" value="TreeGrafter"/>
</dbReference>
<dbReference type="InterPro" id="IPR029055">
    <property type="entry name" value="Ntn_hydrolases_N"/>
</dbReference>
<sequence length="178" mass="18837">NRVHHILRAVVEDDPDTGKCVVGRGGFPNEKGILECDAAIMDGNGCRFGAVAAVQGVATPFSVARLVMERSKHSILVSEGAQQFAKEHGISVLNNELLQTESSTKAYKEFLKTKEKSCVHTTCGHDTIGVLVKDFQGNIAAGTSTSGKPFKSSGRVGDSPLPGAGLYADNEVHNISDL</sequence>